<name>A0A5N5JJF4_9ROSI</name>
<accession>A0A5N5JJF4</accession>
<dbReference type="AlphaFoldDB" id="A0A5N5JJF4"/>
<dbReference type="SUPFAM" id="SSF56219">
    <property type="entry name" value="DNase I-like"/>
    <property type="match status" value="1"/>
</dbReference>
<sequence length="419" mass="46766">MFGGKAILLQQWHPGFQFDKNKIKTIPVWARLQGLPFPLWNKKGLSLAASMVGKPVASDEATLHGRRLEYARVCIEIDAIVPLVHHFQVASTISDEPITVDVTYEWKPTKCDTCHVFGHSCKNQGKKEILEGKIVENGNNTGSKAISTKTPLLDDQDTGEKEGPVTAAQQIAVPTAPKEGDMVSGATSPHGSSVAHQAVIPTTPMEGDKASGSWNVRGINNPHKQSVVSLWINNHNFDIIGLLETRIKSINLDLVQAQTLPINWKAITNVQFSSLCRILVGWNPSRIDVTLIHSSAQWMTCDVRSISNSEITRITFVYGMNGYVDRSSLWHYIQESSVLNTNIPWTLLGDFNAIMRPSDRCGGSNNWVSHHDDFPNCIMLSSLQQIPYIGMHLSWHNRFRWKFSHRQTDYGKYGSKAFP</sequence>
<dbReference type="Proteomes" id="UP000326939">
    <property type="component" value="Chromosome 16"/>
</dbReference>
<evidence type="ECO:0000256" key="1">
    <source>
        <dbReference type="SAM" id="MobiDB-lite"/>
    </source>
</evidence>
<reference evidence="3" key="1">
    <citation type="journal article" date="2019" name="Gigascience">
        <title>De novo genome assembly of the endangered Acer yangbiense, a plant species with extremely small populations endemic to Yunnan Province, China.</title>
        <authorList>
            <person name="Yang J."/>
            <person name="Wariss H.M."/>
            <person name="Tao L."/>
            <person name="Zhang R."/>
            <person name="Yun Q."/>
            <person name="Hollingsworth P."/>
            <person name="Dao Z."/>
            <person name="Luo G."/>
            <person name="Guo H."/>
            <person name="Ma Y."/>
            <person name="Sun W."/>
        </authorList>
    </citation>
    <scope>NUCLEOTIDE SEQUENCE [LARGE SCALE GENOMIC DNA]</scope>
    <source>
        <strain evidence="3">cv. br00</strain>
    </source>
</reference>
<dbReference type="Gene3D" id="3.60.10.10">
    <property type="entry name" value="Endonuclease/exonuclease/phosphatase"/>
    <property type="match status" value="1"/>
</dbReference>
<dbReference type="EMBL" id="VDCV01000016">
    <property type="protein sequence ID" value="KAB5519348.1"/>
    <property type="molecule type" value="Genomic_DNA"/>
</dbReference>
<keyword evidence="3" id="KW-1185">Reference proteome</keyword>
<dbReference type="InterPro" id="IPR036691">
    <property type="entry name" value="Endo/exonu/phosph_ase_sf"/>
</dbReference>
<feature type="region of interest" description="Disordered" evidence="1">
    <location>
        <begin position="141"/>
        <end position="161"/>
    </location>
</feature>
<dbReference type="InterPro" id="IPR040256">
    <property type="entry name" value="At4g02000-like"/>
</dbReference>
<dbReference type="PANTHER" id="PTHR31286:SF99">
    <property type="entry name" value="DUF4283 DOMAIN-CONTAINING PROTEIN"/>
    <property type="match status" value="1"/>
</dbReference>
<protein>
    <submittedName>
        <fullName evidence="2">Uncharacterized protein</fullName>
    </submittedName>
</protein>
<comment type="caution">
    <text evidence="2">The sequence shown here is derived from an EMBL/GenBank/DDBJ whole genome shotgun (WGS) entry which is preliminary data.</text>
</comment>
<dbReference type="PANTHER" id="PTHR31286">
    <property type="entry name" value="GLYCINE-RICH CELL WALL STRUCTURAL PROTEIN 1.8-LIKE"/>
    <property type="match status" value="1"/>
</dbReference>
<evidence type="ECO:0000313" key="3">
    <source>
        <dbReference type="Proteomes" id="UP000326939"/>
    </source>
</evidence>
<feature type="compositionally biased region" description="Polar residues" evidence="1">
    <location>
        <begin position="141"/>
        <end position="150"/>
    </location>
</feature>
<evidence type="ECO:0000313" key="2">
    <source>
        <dbReference type="EMBL" id="KAB5519348.1"/>
    </source>
</evidence>
<organism evidence="2 3">
    <name type="scientific">Salix brachista</name>
    <dbReference type="NCBI Taxonomy" id="2182728"/>
    <lineage>
        <taxon>Eukaryota</taxon>
        <taxon>Viridiplantae</taxon>
        <taxon>Streptophyta</taxon>
        <taxon>Embryophyta</taxon>
        <taxon>Tracheophyta</taxon>
        <taxon>Spermatophyta</taxon>
        <taxon>Magnoliopsida</taxon>
        <taxon>eudicotyledons</taxon>
        <taxon>Gunneridae</taxon>
        <taxon>Pentapetalae</taxon>
        <taxon>rosids</taxon>
        <taxon>fabids</taxon>
        <taxon>Malpighiales</taxon>
        <taxon>Salicaceae</taxon>
        <taxon>Saliceae</taxon>
        <taxon>Salix</taxon>
    </lineage>
</organism>
<gene>
    <name evidence="2" type="ORF">DKX38_023667</name>
</gene>
<proteinExistence type="predicted"/>